<dbReference type="PROSITE" id="PS51123">
    <property type="entry name" value="OMPA_2"/>
    <property type="match status" value="1"/>
</dbReference>
<protein>
    <submittedName>
        <fullName evidence="3">Membrane protein</fullName>
    </submittedName>
</protein>
<dbReference type="GO" id="GO:0016020">
    <property type="term" value="C:membrane"/>
    <property type="evidence" value="ECO:0007669"/>
    <property type="project" value="UniProtKB-UniRule"/>
</dbReference>
<feature type="domain" description="OmpA-like" evidence="2">
    <location>
        <begin position="1"/>
        <end position="123"/>
    </location>
</feature>
<dbReference type="PRINTS" id="PR01023">
    <property type="entry name" value="NAFLGMOTY"/>
</dbReference>
<dbReference type="CDD" id="cd07185">
    <property type="entry name" value="OmpA_C-like"/>
    <property type="match status" value="1"/>
</dbReference>
<name>A0A447U9N1_SALET</name>
<reference evidence="3 4" key="1">
    <citation type="submission" date="2018-12" db="EMBL/GenBank/DDBJ databases">
        <authorList>
            <consortium name="Pathogen Informatics"/>
        </authorList>
    </citation>
    <scope>NUCLEOTIDE SEQUENCE [LARGE SCALE GENOMIC DNA]</scope>
    <source>
        <strain evidence="3 4">NCTC6754</strain>
    </source>
</reference>
<dbReference type="InterPro" id="IPR006665">
    <property type="entry name" value="OmpA-like"/>
</dbReference>
<dbReference type="Gene3D" id="3.30.1330.60">
    <property type="entry name" value="OmpA-like domain"/>
    <property type="match status" value="1"/>
</dbReference>
<keyword evidence="1" id="KW-0472">Membrane</keyword>
<sequence>MDEDDQHSRVVFRGDAMFVPGQKTVSDAIRPVINKAAREIARVGGAVTVTGHTDSQPIHSAEFPSNLVLSEKRAAEVAALLTSGGVPAGRVHIVGKGDTVPVADNGSKAGRAKNRRVEILVVE</sequence>
<evidence type="ECO:0000313" key="4">
    <source>
        <dbReference type="Proteomes" id="UP000269208"/>
    </source>
</evidence>
<evidence type="ECO:0000259" key="2">
    <source>
        <dbReference type="PROSITE" id="PS51123"/>
    </source>
</evidence>
<dbReference type="InterPro" id="IPR036737">
    <property type="entry name" value="OmpA-like_sf"/>
</dbReference>
<dbReference type="InterPro" id="IPR017733">
    <property type="entry name" value="OmpA-like_dom_proteobacteria"/>
</dbReference>
<dbReference type="InterPro" id="IPR050330">
    <property type="entry name" value="Bact_OuterMem_StrucFunc"/>
</dbReference>
<dbReference type="Pfam" id="PF00691">
    <property type="entry name" value="OmpA"/>
    <property type="match status" value="1"/>
</dbReference>
<dbReference type="PANTHER" id="PTHR30329:SF19">
    <property type="entry name" value="OUTER MEMBRANE PROTEIN, OMPA FAMILY"/>
    <property type="match status" value="1"/>
</dbReference>
<dbReference type="AlphaFoldDB" id="A0A447U9N1"/>
<evidence type="ECO:0000256" key="1">
    <source>
        <dbReference type="PROSITE-ProRule" id="PRU00473"/>
    </source>
</evidence>
<organism evidence="3 4">
    <name type="scientific">Salmonella enterica I</name>
    <dbReference type="NCBI Taxonomy" id="59201"/>
    <lineage>
        <taxon>Bacteria</taxon>
        <taxon>Pseudomonadati</taxon>
        <taxon>Pseudomonadota</taxon>
        <taxon>Gammaproteobacteria</taxon>
        <taxon>Enterobacterales</taxon>
        <taxon>Enterobacteriaceae</taxon>
        <taxon>Salmonella</taxon>
    </lineage>
</organism>
<dbReference type="SUPFAM" id="SSF103088">
    <property type="entry name" value="OmpA-like"/>
    <property type="match status" value="1"/>
</dbReference>
<dbReference type="PANTHER" id="PTHR30329">
    <property type="entry name" value="STATOR ELEMENT OF FLAGELLAR MOTOR COMPLEX"/>
    <property type="match status" value="1"/>
</dbReference>
<evidence type="ECO:0000313" key="3">
    <source>
        <dbReference type="EMBL" id="VEB62835.1"/>
    </source>
</evidence>
<dbReference type="NCBIfam" id="TIGR03350">
    <property type="entry name" value="type_VI_ompA"/>
    <property type="match status" value="1"/>
</dbReference>
<dbReference type="EMBL" id="LR134190">
    <property type="protein sequence ID" value="VEB62835.1"/>
    <property type="molecule type" value="Genomic_DNA"/>
</dbReference>
<dbReference type="Proteomes" id="UP000269208">
    <property type="component" value="Chromosome"/>
</dbReference>
<accession>A0A447U9N1</accession>
<proteinExistence type="predicted"/>
<gene>
    <name evidence="3" type="primary">yiaD_2</name>
    <name evidence="3" type="ORF">NCTC6754_08237</name>
</gene>